<evidence type="ECO:0000256" key="5">
    <source>
        <dbReference type="SAM" id="MobiDB-lite"/>
    </source>
</evidence>
<evidence type="ECO:0000256" key="6">
    <source>
        <dbReference type="SAM" id="Phobius"/>
    </source>
</evidence>
<keyword evidence="6" id="KW-0472">Membrane</keyword>
<evidence type="ECO:0000256" key="2">
    <source>
        <dbReference type="ARBA" id="ARBA00022525"/>
    </source>
</evidence>
<dbReference type="InterPro" id="IPR028974">
    <property type="entry name" value="TSP_type-3_rpt"/>
</dbReference>
<dbReference type="AlphaFoldDB" id="A0A4P6KDQ0"/>
<keyword evidence="2" id="KW-0964">Secreted</keyword>
<evidence type="ECO:0000256" key="3">
    <source>
        <dbReference type="ARBA" id="ARBA00022729"/>
    </source>
</evidence>
<feature type="region of interest" description="Disordered" evidence="5">
    <location>
        <begin position="91"/>
        <end position="110"/>
    </location>
</feature>
<keyword evidence="3" id="KW-0732">Signal</keyword>
<feature type="region of interest" description="Disordered" evidence="5">
    <location>
        <begin position="201"/>
        <end position="264"/>
    </location>
</feature>
<accession>A0A4P6KDQ0</accession>
<feature type="compositionally biased region" description="Acidic residues" evidence="5">
    <location>
        <begin position="224"/>
        <end position="233"/>
    </location>
</feature>
<keyword evidence="6" id="KW-0812">Transmembrane</keyword>
<evidence type="ECO:0000256" key="1">
    <source>
        <dbReference type="ARBA" id="ARBA00004613"/>
    </source>
</evidence>
<feature type="region of interest" description="Disordered" evidence="5">
    <location>
        <begin position="119"/>
        <end position="143"/>
    </location>
</feature>
<dbReference type="OrthoDB" id="4428070at2"/>
<protein>
    <submittedName>
        <fullName evidence="7">Uncharacterized protein</fullName>
    </submittedName>
</protein>
<dbReference type="KEGG" id="ltr:EVS81_06000"/>
<dbReference type="GO" id="GO:0005509">
    <property type="term" value="F:calcium ion binding"/>
    <property type="evidence" value="ECO:0007669"/>
    <property type="project" value="InterPro"/>
</dbReference>
<dbReference type="InterPro" id="IPR059100">
    <property type="entry name" value="TSP3_bac"/>
</dbReference>
<evidence type="ECO:0000313" key="8">
    <source>
        <dbReference type="Proteomes" id="UP000289260"/>
    </source>
</evidence>
<keyword evidence="6" id="KW-1133">Transmembrane helix</keyword>
<keyword evidence="8" id="KW-1185">Reference proteome</keyword>
<name>A0A4P6KDQ0_9MICO</name>
<dbReference type="PANTHER" id="PTHR37467:SF1">
    <property type="entry name" value="EXPORTED CALCIUM-BINDING GLYCOPROTEIN"/>
    <property type="match status" value="1"/>
</dbReference>
<reference evidence="7 8" key="1">
    <citation type="submission" date="2019-02" db="EMBL/GenBank/DDBJ databases">
        <authorList>
            <person name="Sun L."/>
            <person name="Pan D."/>
            <person name="Wu X."/>
        </authorList>
    </citation>
    <scope>NUCLEOTIDE SEQUENCE [LARGE SCALE GENOMIC DNA]</scope>
    <source>
        <strain evidence="7 8">JW-1</strain>
    </source>
</reference>
<feature type="transmembrane region" description="Helical" evidence="6">
    <location>
        <begin position="34"/>
        <end position="53"/>
    </location>
</feature>
<organism evidence="7 8">
    <name type="scientific">Leucobacter triazinivorans</name>
    <dbReference type="NCBI Taxonomy" id="1784719"/>
    <lineage>
        <taxon>Bacteria</taxon>
        <taxon>Bacillati</taxon>
        <taxon>Actinomycetota</taxon>
        <taxon>Actinomycetes</taxon>
        <taxon>Micrococcales</taxon>
        <taxon>Microbacteriaceae</taxon>
        <taxon>Leucobacter</taxon>
    </lineage>
</organism>
<dbReference type="PANTHER" id="PTHR37467">
    <property type="entry name" value="EXPORTED CALCIUM-BINDING GLYCOPROTEIN-RELATED"/>
    <property type="match status" value="1"/>
</dbReference>
<evidence type="ECO:0000313" key="7">
    <source>
        <dbReference type="EMBL" id="QBE48447.1"/>
    </source>
</evidence>
<keyword evidence="4" id="KW-0106">Calcium</keyword>
<comment type="subcellular location">
    <subcellularLocation>
        <location evidence="1">Secreted</location>
    </subcellularLocation>
</comment>
<evidence type="ECO:0000256" key="4">
    <source>
        <dbReference type="ARBA" id="ARBA00022837"/>
    </source>
</evidence>
<dbReference type="CDD" id="cd20742">
    <property type="entry name" value="FIX_vWA-like"/>
    <property type="match status" value="1"/>
</dbReference>
<dbReference type="Pfam" id="PF18884">
    <property type="entry name" value="TSP3_bac"/>
    <property type="match status" value="4"/>
</dbReference>
<dbReference type="InterPro" id="IPR053180">
    <property type="entry name" value="Ca-binding_acidic-repeat"/>
</dbReference>
<proteinExistence type="predicted"/>
<gene>
    <name evidence="7" type="ORF">EVS81_06000</name>
</gene>
<dbReference type="Proteomes" id="UP000289260">
    <property type="component" value="Chromosome"/>
</dbReference>
<sequence length="570" mass="60456">MKQSTSEEHPEKDLEPQLRPTVLARLGRVKRSHCVFLLVGILVVAVIVGIGVVPRPLPSGSESEALDRILDSDNDGLPDLLEVDGWTTSDGSLYVTDPKNADTDGDGLSDAEEAGELLSSQQEKAVYAGASDPTRVDSDEDGLSDYVEVRGWSTSREETFFTDPMNSDSDGDALFDGDEAGSLVEGSEDLYVGFSNPELIDTDEDGLSDAAEADNSTDPYAADTDGDGLDDYQEVTLVGSDPNVADTDGDGHSDGYEEENREAQGLDPLFEDVEISAWDYAGDFAKGALAGDAWRADSVAWLAGNLVSSGSSFIPGIGWVIGGVADARDTIASAIQSDWVGAGFSAVGLIPTVGDAAAIPRKAAAFVTRHPELAESVGALIVALNKVPESIRIDASRQLWKEWDPLLDAGANEKALLQLQKSGRINLDSIGAALKREGHSVGPSSRFMANGPAGEASLERMLSAHGEIVETQVRASTVDCVEVCNANARIFDAVVDDVAHESKVGFNSLTSSVRAQINSDAYLVETGVIYSAHWHFYPSAHTSQLGASKPVLDLLEEKGISFTIHVPTTR</sequence>
<dbReference type="EMBL" id="CP035806">
    <property type="protein sequence ID" value="QBE48447.1"/>
    <property type="molecule type" value="Genomic_DNA"/>
</dbReference>
<dbReference type="Gene3D" id="4.10.1080.10">
    <property type="entry name" value="TSP type-3 repeat"/>
    <property type="match status" value="1"/>
</dbReference>
<dbReference type="RefSeq" id="WP_130109585.1">
    <property type="nucleotide sequence ID" value="NZ_CP035806.1"/>
</dbReference>